<dbReference type="Proteomes" id="UP000887540">
    <property type="component" value="Unplaced"/>
</dbReference>
<evidence type="ECO:0000313" key="2">
    <source>
        <dbReference type="Proteomes" id="UP000887540"/>
    </source>
</evidence>
<keyword evidence="2" id="KW-1185">Reference proteome</keyword>
<dbReference type="Pfam" id="PF10545">
    <property type="entry name" value="MADF_DNA_bdg"/>
    <property type="match status" value="1"/>
</dbReference>
<sequence length="664" mass="76084">MIVLVVCSSCLTTLPPSSSYFHSASVIANKRAAERVETDPLSNFNALLESRRGDGRPTTFVIGRLDERSSGGWPSCIDPRKGTIYKMIGQKLKERHVTDCQGNEINVKQAWQNLKDKFRREHNRQIKSVPPPPIVFEYYDKMKFLLKYMDNLNVTQNSTKEWFEDFSMPTMVSLSDSFTNNYNEDWLLDDQEPSSTSKIQKLDFDFSECILPSTALEAITSSASGIETKSEALDEFEENLGEMLPTSSTSIDALSVFRNHEPENDSEDFGPANFIRTPQGTYNLVYQSRRFQGHTFNFVAVRKQYKTCSYWACLKCKSYKKRKDVGDQNFKIIHAKVKNGRLVDFDPDGGNPYEHYCMMSPQQRSQNSGAMSARKAVKLARKRNRLLAARLLQNTYMSPNYFPRNVDSTFLGITQDASLLHEFSLLTKKLWLNEANRAHTGNFVYLPNYDRSVPFNGRVNPDSFTFDQLFEIKQKLSQHFDMVAKQFNENPMVENIFLTDSLLRALDEMALSKTIIIRAEFPVMPRWVLNHVTSLNFSNKSSITIFYAIGLDLLVFYSEAMNQKVASIVQNDIFDLATTVASRKGRNAEFKLIFVTIPELGDFSNEIREFNDAMRQMIAKQATYFTNCQLRMLDWAEMVASAESSNTETVDRRIRLLFDGADKI</sequence>
<dbReference type="WBParaSite" id="ACRNAN_Path_147.g520.t1">
    <property type="protein sequence ID" value="ACRNAN_Path_147.g520.t1"/>
    <property type="gene ID" value="ACRNAN_Path_147.g520"/>
</dbReference>
<feature type="domain" description="MADF" evidence="1">
    <location>
        <begin position="81"/>
        <end position="145"/>
    </location>
</feature>
<proteinExistence type="predicted"/>
<dbReference type="AlphaFoldDB" id="A0A914C110"/>
<evidence type="ECO:0000259" key="1">
    <source>
        <dbReference type="Pfam" id="PF10545"/>
    </source>
</evidence>
<accession>A0A914C110</accession>
<organism evidence="2 3">
    <name type="scientific">Acrobeloides nanus</name>
    <dbReference type="NCBI Taxonomy" id="290746"/>
    <lineage>
        <taxon>Eukaryota</taxon>
        <taxon>Metazoa</taxon>
        <taxon>Ecdysozoa</taxon>
        <taxon>Nematoda</taxon>
        <taxon>Chromadorea</taxon>
        <taxon>Rhabditida</taxon>
        <taxon>Tylenchina</taxon>
        <taxon>Cephalobomorpha</taxon>
        <taxon>Cephaloboidea</taxon>
        <taxon>Cephalobidae</taxon>
        <taxon>Acrobeloides</taxon>
    </lineage>
</organism>
<protein>
    <submittedName>
        <fullName evidence="3">MADF domain-containing protein</fullName>
    </submittedName>
</protein>
<evidence type="ECO:0000313" key="3">
    <source>
        <dbReference type="WBParaSite" id="ACRNAN_Path_147.g520.t1"/>
    </source>
</evidence>
<dbReference type="InterPro" id="IPR006578">
    <property type="entry name" value="MADF-dom"/>
</dbReference>
<reference evidence="3" key="1">
    <citation type="submission" date="2022-11" db="UniProtKB">
        <authorList>
            <consortium name="WormBaseParasite"/>
        </authorList>
    </citation>
    <scope>IDENTIFICATION</scope>
</reference>
<name>A0A914C110_9BILA</name>